<feature type="domain" description="Outer membrane channel protein CpnT-like N-terminal" evidence="3">
    <location>
        <begin position="2"/>
        <end position="141"/>
    </location>
</feature>
<dbReference type="Proteomes" id="UP001332243">
    <property type="component" value="Unassembled WGS sequence"/>
</dbReference>
<evidence type="ECO:0000313" key="4">
    <source>
        <dbReference type="EMBL" id="MEE6258206.1"/>
    </source>
</evidence>
<dbReference type="InterPro" id="IPR057746">
    <property type="entry name" value="CpnT-like_N"/>
</dbReference>
<reference evidence="4 5" key="1">
    <citation type="submission" date="2024-01" db="EMBL/GenBank/DDBJ databases">
        <title>Genome insights into Plantactinospora sonchi sp. nov.</title>
        <authorList>
            <person name="Wang L."/>
        </authorList>
    </citation>
    <scope>NUCLEOTIDE SEQUENCE [LARGE SCALE GENOMIC DNA]</scope>
    <source>
        <strain evidence="4 5">NEAU-QY2</strain>
    </source>
</reference>
<protein>
    <submittedName>
        <fullName evidence="4">Polymorphic toxin type 24 domain-containing protein</fullName>
    </submittedName>
</protein>
<feature type="region of interest" description="Disordered" evidence="1">
    <location>
        <begin position="257"/>
        <end position="301"/>
    </location>
</feature>
<evidence type="ECO:0000256" key="1">
    <source>
        <dbReference type="SAM" id="MobiDB-lite"/>
    </source>
</evidence>
<feature type="domain" description="Bacterial toxin 24" evidence="2">
    <location>
        <begin position="310"/>
        <end position="394"/>
    </location>
</feature>
<name>A0ABU7RNW7_9ACTN</name>
<evidence type="ECO:0000313" key="5">
    <source>
        <dbReference type="Proteomes" id="UP001332243"/>
    </source>
</evidence>
<dbReference type="RefSeq" id="WP_331213331.1">
    <property type="nucleotide sequence ID" value="NZ_JAZGQK010000006.1"/>
</dbReference>
<dbReference type="Pfam" id="PF25547">
    <property type="entry name" value="WXG100_2"/>
    <property type="match status" value="1"/>
</dbReference>
<proteinExistence type="predicted"/>
<dbReference type="Pfam" id="PF15529">
    <property type="entry name" value="Ntox24"/>
    <property type="match status" value="1"/>
</dbReference>
<gene>
    <name evidence="4" type="ORF">V1633_06815</name>
</gene>
<organism evidence="4 5">
    <name type="scientific">Plantactinospora sonchi</name>
    <dbReference type="NCBI Taxonomy" id="1544735"/>
    <lineage>
        <taxon>Bacteria</taxon>
        <taxon>Bacillati</taxon>
        <taxon>Actinomycetota</taxon>
        <taxon>Actinomycetes</taxon>
        <taxon>Micromonosporales</taxon>
        <taxon>Micromonosporaceae</taxon>
        <taxon>Plantactinospora</taxon>
    </lineage>
</organism>
<feature type="compositionally biased region" description="Gly residues" evidence="1">
    <location>
        <begin position="271"/>
        <end position="289"/>
    </location>
</feature>
<evidence type="ECO:0000259" key="3">
    <source>
        <dbReference type="Pfam" id="PF25547"/>
    </source>
</evidence>
<evidence type="ECO:0000259" key="2">
    <source>
        <dbReference type="Pfam" id="PF15529"/>
    </source>
</evidence>
<accession>A0ABU7RNW7</accession>
<keyword evidence="5" id="KW-1185">Reference proteome</keyword>
<dbReference type="EMBL" id="JAZGQK010000006">
    <property type="protein sequence ID" value="MEE6258206.1"/>
    <property type="molecule type" value="Genomic_DNA"/>
</dbReference>
<dbReference type="InterPro" id="IPR029114">
    <property type="entry name" value="Ntox24"/>
</dbReference>
<comment type="caution">
    <text evidence="4">The sequence shown here is derived from an EMBL/GenBank/DDBJ whole genome shotgun (WGS) entry which is preliminary data.</text>
</comment>
<sequence length="395" mass="41201">MAVPEPTSELGLWPRVRAYSGWPEPDEDAVRELAAGWRAGATAFAEAGRFNLGGLAGTWPDVAGAAFTTRATATLQASARGAEGMTAIADRADFFADEVTRVKNGIRDLIQTNLGAFAVTETLPPGVREVVQETFVLALAGLVNVLVSDAAGRVSGQPGGWAEAAKEFGGFFKGLWEGAVESAEGLAALPSGIDDAARKLWTDPRGFAEDSWRGLVDPIVEDWNNGNEGEAIGRGVFGLAEAVLGSKGLAKVGHLADVVPDPDAPRPDAPTGGGGSEPGAGGSDPGPGGSASPPNATEQLRNGQEFGGAKLPVYDGPPDGVLYKRNPQTGEITNYTVYDADGHAVKRVDLTGRSHGGVPTPHVVEYDRNVRPSDGQVFVREQRHVRPANPDEIPE</sequence>